<feature type="binding site" evidence="11">
    <location>
        <begin position="441"/>
        <end position="443"/>
    </location>
    <ligand>
        <name>L-methionine</name>
        <dbReference type="ChEBI" id="CHEBI:57844"/>
    </ligand>
</feature>
<dbReference type="NCBIfam" id="TIGR01371">
    <property type="entry name" value="met_syn_B12ind"/>
    <property type="match status" value="1"/>
</dbReference>
<keyword evidence="5" id="KW-0489">Methyltransferase</keyword>
<evidence type="ECO:0000259" key="15">
    <source>
        <dbReference type="Pfam" id="PF08267"/>
    </source>
</evidence>
<keyword evidence="8 12" id="KW-0479">Metal-binding</keyword>
<dbReference type="OMA" id="KVMKGML"/>
<dbReference type="GO" id="GO:0008270">
    <property type="term" value="F:zinc ion binding"/>
    <property type="evidence" value="ECO:0007669"/>
    <property type="project" value="InterPro"/>
</dbReference>
<evidence type="ECO:0000256" key="13">
    <source>
        <dbReference type="PIRSR" id="PIRSR000382-3"/>
    </source>
</evidence>
<dbReference type="CDD" id="cd03311">
    <property type="entry name" value="CIMS_C_terminal_like"/>
    <property type="match status" value="1"/>
</dbReference>
<feature type="binding site" evidence="12">
    <location>
        <position position="651"/>
    </location>
    <ligand>
        <name>Zn(2+)</name>
        <dbReference type="ChEBI" id="CHEBI:29105"/>
        <label>1</label>
        <note>catalytic</note>
    </ligand>
</feature>
<dbReference type="InterPro" id="IPR002629">
    <property type="entry name" value="Met_Synth_C/arc"/>
</dbReference>
<evidence type="ECO:0000256" key="12">
    <source>
        <dbReference type="PIRSR" id="PIRSR000382-2"/>
    </source>
</evidence>
<dbReference type="PIRSF" id="PIRSF000382">
    <property type="entry name" value="MeTrfase_B12_ind"/>
    <property type="match status" value="1"/>
</dbReference>
<feature type="binding site" evidence="11">
    <location>
        <position position="609"/>
    </location>
    <ligand>
        <name>L-homocysteine</name>
        <dbReference type="ChEBI" id="CHEBI:58199"/>
    </ligand>
</feature>
<keyword evidence="17" id="KW-1185">Reference proteome</keyword>
<dbReference type="GeneID" id="16993929"/>
<dbReference type="KEGG" id="cme:CYME_CMJ234C"/>
<sequence length="767" mass="86506">MSIAHTLGFPRFGAHRELKQALERFWSGKSSLAELLEAGKAIRAAQWSAESHAGLDFVTVNDFSFYDHVLDASAMLGVVPARFRDAKAADADLDVYFRMARGRSQAGSSKADVPACEMTKWFDTNYHYIVPELEENQHFAISSRKLFDESAEALAAGYRPKPVILGPLTFLWLSKSAGKEFDRLSLLSRLVPVYEEVLRSLDARIEWIQLDEPILALDLPQAWRTAFPQTYQALARATQNRKLLVATYFGGILENLEIATALPVHGLHIDAVRAPDQLDQVHQQWPRERVLSVGMIDGRNIWRTNLNEALKKLQPIYKERGDQLWIAPSCSLLHTPVDLNNETRLDEELKSWLAFAVQKLEETHILKQALASGPDTVRAALDANAHAIESRRRSPRTRNPLVRNRIANITDAMKRRSQAYAMRAQAQREKLKLPLLPTTTIGSFPQTAEIRSIRRQYKSGKISEQDYVKAMRHEIEQVVQKQTELDLDVLVHGEPERNDMVEYFGELLEGFAFTQNGWVQSYGSRGVKPPIIYGDVSRPAPMTVEWIRFAQSLTSRPMKGMLTGPVTILQWSFVRDDQPRSDTAFQIALALRNEVSDLEAAGINVIQIDEPALREGLPLKASQRDAYLKWAVDAFRLSSGGAAPSTQIHTHMCYAEFNEIIESIAALDADVISIESSRSRMELLEVFQRFEYPNEIGPGVYDIHSPRVPSKEEISELLHAAARYIPVSRLWVNPDCGLKTRGWPEVMESLANMVAVAKAMRAEYGKE</sequence>
<comment type="function">
    <text evidence="1">Catalyzes the transfer of a methyl group from 5-methyltetrahydrofolate to homocysteine resulting in methionine formation.</text>
</comment>
<evidence type="ECO:0000256" key="4">
    <source>
        <dbReference type="ARBA" id="ARBA00012034"/>
    </source>
</evidence>
<evidence type="ECO:0000256" key="6">
    <source>
        <dbReference type="ARBA" id="ARBA00022605"/>
    </source>
</evidence>
<dbReference type="FunFam" id="3.20.20.210:FF:000002">
    <property type="entry name" value="5-methyltetrahydropteroyltriglutamate--homocysteine methyltransferase"/>
    <property type="match status" value="1"/>
</dbReference>
<reference evidence="16 17" key="1">
    <citation type="journal article" date="2004" name="Nature">
        <title>Genome sequence of the ultrasmall unicellular red alga Cyanidioschyzon merolae 10D.</title>
        <authorList>
            <person name="Matsuzaki M."/>
            <person name="Misumi O."/>
            <person name="Shin-i T."/>
            <person name="Maruyama S."/>
            <person name="Takahara M."/>
            <person name="Miyagishima S."/>
            <person name="Mori T."/>
            <person name="Nishida K."/>
            <person name="Yagisawa F."/>
            <person name="Nishida K."/>
            <person name="Yoshida Y."/>
            <person name="Nishimura Y."/>
            <person name="Nakao S."/>
            <person name="Kobayashi T."/>
            <person name="Momoyama Y."/>
            <person name="Higashiyama T."/>
            <person name="Minoda A."/>
            <person name="Sano M."/>
            <person name="Nomoto H."/>
            <person name="Oishi K."/>
            <person name="Hayashi H."/>
            <person name="Ohta F."/>
            <person name="Nishizaka S."/>
            <person name="Haga S."/>
            <person name="Miura S."/>
            <person name="Morishita T."/>
            <person name="Kabeya Y."/>
            <person name="Terasawa K."/>
            <person name="Suzuki Y."/>
            <person name="Ishii Y."/>
            <person name="Asakawa S."/>
            <person name="Takano H."/>
            <person name="Ohta N."/>
            <person name="Kuroiwa H."/>
            <person name="Tanaka K."/>
            <person name="Shimizu N."/>
            <person name="Sugano S."/>
            <person name="Sato N."/>
            <person name="Nozaki H."/>
            <person name="Ogasawara N."/>
            <person name="Kohara Y."/>
            <person name="Kuroiwa T."/>
        </authorList>
    </citation>
    <scope>NUCLEOTIDE SEQUENCE [LARGE SCALE GENOMIC DNA]</scope>
    <source>
        <strain evidence="16 17">10D</strain>
    </source>
</reference>
<dbReference type="PANTHER" id="PTHR30519">
    <property type="entry name" value="5-METHYLTETRAHYDROPTEROYLTRIGLUTAMATE--HOMOCYSTEINE METHYLTRANSFERASE"/>
    <property type="match status" value="1"/>
</dbReference>
<dbReference type="EC" id="2.1.1.14" evidence="4"/>
<evidence type="ECO:0000256" key="10">
    <source>
        <dbReference type="ARBA" id="ARBA00023167"/>
    </source>
</evidence>
<dbReference type="GO" id="GO:0071265">
    <property type="term" value="P:L-methionine biosynthetic process"/>
    <property type="evidence" value="ECO:0007669"/>
    <property type="project" value="UniProtKB-ARBA"/>
</dbReference>
<evidence type="ECO:0000256" key="7">
    <source>
        <dbReference type="ARBA" id="ARBA00022679"/>
    </source>
</evidence>
<dbReference type="Pfam" id="PF08267">
    <property type="entry name" value="Meth_synt_1"/>
    <property type="match status" value="1"/>
</dbReference>
<dbReference type="NCBIfam" id="NF003556">
    <property type="entry name" value="PRK05222.1"/>
    <property type="match status" value="1"/>
</dbReference>
<dbReference type="FunFam" id="3.20.20.210:FF:000003">
    <property type="entry name" value="5-methyltetrahydropteroyltriglutamate--homocysteine methyltransferase"/>
    <property type="match status" value="1"/>
</dbReference>
<dbReference type="OrthoDB" id="1053771at2759"/>
<dbReference type="CDD" id="cd03312">
    <property type="entry name" value="CIMS_N_terminal_like"/>
    <property type="match status" value="1"/>
</dbReference>
<name>M1URV7_CYAM1</name>
<dbReference type="HAMAP" id="MF_00172">
    <property type="entry name" value="Meth_synth"/>
    <property type="match status" value="1"/>
</dbReference>
<evidence type="ECO:0000256" key="9">
    <source>
        <dbReference type="ARBA" id="ARBA00022833"/>
    </source>
</evidence>
<dbReference type="Proteomes" id="UP000007014">
    <property type="component" value="Chromosome 10"/>
</dbReference>
<dbReference type="InterPro" id="IPR006276">
    <property type="entry name" value="Cobalamin-indep_Met_synthase"/>
</dbReference>
<feature type="active site" description="Proton donor" evidence="13">
    <location>
        <position position="704"/>
    </location>
</feature>
<dbReference type="UniPathway" id="UPA00051">
    <property type="reaction ID" value="UER00082"/>
</dbReference>
<dbReference type="RefSeq" id="XP_005534953.1">
    <property type="nucleotide sequence ID" value="XM_005534896.1"/>
</dbReference>
<dbReference type="AlphaFoldDB" id="M1URV7"/>
<keyword evidence="6" id="KW-0028">Amino-acid biosynthesis</keyword>
<evidence type="ECO:0000256" key="8">
    <source>
        <dbReference type="ARBA" id="ARBA00022723"/>
    </source>
</evidence>
<comment type="similarity">
    <text evidence="3">Belongs to the vitamin-B12 independent methionine synthase family.</text>
</comment>
<feature type="binding site" evidence="12">
    <location>
        <position position="675"/>
    </location>
    <ligand>
        <name>Zn(2+)</name>
        <dbReference type="ChEBI" id="CHEBI:29105"/>
        <label>1</label>
        <note>catalytic</note>
    </ligand>
</feature>
<evidence type="ECO:0000256" key="2">
    <source>
        <dbReference type="ARBA" id="ARBA00004681"/>
    </source>
</evidence>
<feature type="binding site" evidence="12">
    <location>
        <position position="736"/>
    </location>
    <ligand>
        <name>Zn(2+)</name>
        <dbReference type="ChEBI" id="CHEBI:29105"/>
        <label>1</label>
        <note>catalytic</note>
    </ligand>
</feature>
<dbReference type="EMBL" id="AP006492">
    <property type="protein sequence ID" value="BAM80346.1"/>
    <property type="molecule type" value="Genomic_DNA"/>
</dbReference>
<feature type="binding site" evidence="11">
    <location>
        <position position="571"/>
    </location>
    <ligand>
        <name>5-methyltetrahydropteroyltri-L-glutamate</name>
        <dbReference type="ChEBI" id="CHEBI:58207"/>
    </ligand>
</feature>
<dbReference type="GO" id="GO:0003871">
    <property type="term" value="F:5-methyltetrahydropteroyltriglutamate-homocysteine S-methyltransferase activity"/>
    <property type="evidence" value="ECO:0007669"/>
    <property type="project" value="UniProtKB-EC"/>
</dbReference>
<proteinExistence type="inferred from homology"/>
<dbReference type="eggNOG" id="KOG2263">
    <property type="taxonomic scope" value="Eukaryota"/>
</dbReference>
<dbReference type="HOGENOM" id="CLU_013175_0_0_1"/>
<reference evidence="16 17" key="2">
    <citation type="journal article" date="2007" name="BMC Biol.">
        <title>A 100%-complete sequence reveals unusually simple genomic features in the hot-spring red alga Cyanidioschyzon merolae.</title>
        <authorList>
            <person name="Nozaki H."/>
            <person name="Takano H."/>
            <person name="Misumi O."/>
            <person name="Terasawa K."/>
            <person name="Matsuzaki M."/>
            <person name="Maruyama S."/>
            <person name="Nishida K."/>
            <person name="Yagisawa F."/>
            <person name="Yoshida Y."/>
            <person name="Fujiwara T."/>
            <person name="Takio S."/>
            <person name="Tamura K."/>
            <person name="Chung S.J."/>
            <person name="Nakamura S."/>
            <person name="Kuroiwa H."/>
            <person name="Tanaka K."/>
            <person name="Sato N."/>
            <person name="Kuroiwa T."/>
        </authorList>
    </citation>
    <scope>NUCLEOTIDE SEQUENCE [LARGE SCALE GENOMIC DNA]</scope>
    <source>
        <strain evidence="16 17">10D</strain>
    </source>
</reference>
<comment type="cofactor">
    <cofactor evidence="12">
        <name>Zn(2+)</name>
        <dbReference type="ChEBI" id="CHEBI:29105"/>
    </cofactor>
    <text evidence="12">Binds 2 Zn(2+) ions per subunit.</text>
</comment>
<dbReference type="Pfam" id="PF01717">
    <property type="entry name" value="Meth_synt_2"/>
    <property type="match status" value="1"/>
</dbReference>
<accession>M1URV7</accession>
<gene>
    <name evidence="16" type="ORF">CYME_CMJ234C</name>
</gene>
<evidence type="ECO:0000256" key="3">
    <source>
        <dbReference type="ARBA" id="ARBA00009553"/>
    </source>
</evidence>
<dbReference type="Gene3D" id="3.20.20.210">
    <property type="match status" value="2"/>
</dbReference>
<feature type="binding site" evidence="11">
    <location>
        <begin position="441"/>
        <end position="443"/>
    </location>
    <ligand>
        <name>L-homocysteine</name>
        <dbReference type="ChEBI" id="CHEBI:58199"/>
    </ligand>
</feature>
<keyword evidence="10" id="KW-0486">Methionine biosynthesis</keyword>
<evidence type="ECO:0000256" key="1">
    <source>
        <dbReference type="ARBA" id="ARBA00002777"/>
    </source>
</evidence>
<feature type="binding site" evidence="12">
    <location>
        <position position="653"/>
    </location>
    <ligand>
        <name>Zn(2+)</name>
        <dbReference type="ChEBI" id="CHEBI:29105"/>
        <label>1</label>
        <note>catalytic</note>
    </ligand>
</feature>
<feature type="binding site" evidence="11">
    <location>
        <position position="494"/>
    </location>
    <ligand>
        <name>L-methionine</name>
        <dbReference type="ChEBI" id="CHEBI:57844"/>
    </ligand>
</feature>
<feature type="binding site" evidence="11">
    <location>
        <position position="125"/>
    </location>
    <ligand>
        <name>5-methyltetrahydropteroyltri-L-glutamate</name>
        <dbReference type="ChEBI" id="CHEBI:58207"/>
    </ligand>
</feature>
<comment type="pathway">
    <text evidence="2">Amino-acid biosynthesis; L-methionine biosynthesis via de novo pathway; L-methionine from L-homocysteine (MetE route): step 1/1.</text>
</comment>
<feature type="binding site" evidence="11">
    <location>
        <position position="19"/>
    </location>
    <ligand>
        <name>5-methyltetrahydropteroyltri-L-glutamate</name>
        <dbReference type="ChEBI" id="CHEBI:58207"/>
    </ligand>
</feature>
<evidence type="ECO:0000313" key="17">
    <source>
        <dbReference type="Proteomes" id="UP000007014"/>
    </source>
</evidence>
<evidence type="ECO:0000256" key="11">
    <source>
        <dbReference type="PIRSR" id="PIRSR000382-1"/>
    </source>
</evidence>
<protein>
    <recommendedName>
        <fullName evidence="4">5-methyltetrahydropteroyltriglutamate--homocysteine S-methyltransferase</fullName>
        <ecNumber evidence="4">2.1.1.14</ecNumber>
    </recommendedName>
</protein>
<dbReference type="GO" id="GO:0032259">
    <property type="term" value="P:methylation"/>
    <property type="evidence" value="ECO:0007669"/>
    <property type="project" value="UniProtKB-KW"/>
</dbReference>
<dbReference type="SUPFAM" id="SSF51726">
    <property type="entry name" value="UROD/MetE-like"/>
    <property type="match status" value="2"/>
</dbReference>
<feature type="binding site" evidence="11">
    <location>
        <position position="609"/>
    </location>
    <ligand>
        <name>L-methionine</name>
        <dbReference type="ChEBI" id="CHEBI:57844"/>
    </ligand>
</feature>
<evidence type="ECO:0000256" key="5">
    <source>
        <dbReference type="ARBA" id="ARBA00022603"/>
    </source>
</evidence>
<keyword evidence="7" id="KW-0808">Transferase</keyword>
<feature type="domain" description="Cobalamin-independent methionine synthase MetE N-terminal" evidence="15">
    <location>
        <begin position="4"/>
        <end position="318"/>
    </location>
</feature>
<dbReference type="InterPro" id="IPR038071">
    <property type="entry name" value="UROD/MetE-like_sf"/>
</dbReference>
<dbReference type="STRING" id="280699.M1URV7"/>
<evidence type="ECO:0000259" key="14">
    <source>
        <dbReference type="Pfam" id="PF01717"/>
    </source>
</evidence>
<feature type="domain" description="Cobalamin-independent methionine synthase MetE C-terminal/archaeal" evidence="14">
    <location>
        <begin position="436"/>
        <end position="758"/>
    </location>
</feature>
<organism evidence="16 17">
    <name type="scientific">Cyanidioschyzon merolae (strain NIES-3377 / 10D)</name>
    <name type="common">Unicellular red alga</name>
    <dbReference type="NCBI Taxonomy" id="280699"/>
    <lineage>
        <taxon>Eukaryota</taxon>
        <taxon>Rhodophyta</taxon>
        <taxon>Bangiophyceae</taxon>
        <taxon>Cyanidiales</taxon>
        <taxon>Cyanidiaceae</taxon>
        <taxon>Cyanidioschyzon</taxon>
    </lineage>
</organism>
<dbReference type="Gramene" id="CMJ234CT">
    <property type="protein sequence ID" value="CMJ234CT"/>
    <property type="gene ID" value="CMJ234C"/>
</dbReference>
<keyword evidence="9 12" id="KW-0862">Zinc</keyword>
<evidence type="ECO:0000313" key="16">
    <source>
        <dbReference type="EMBL" id="BAM80346.1"/>
    </source>
</evidence>
<dbReference type="InterPro" id="IPR013215">
    <property type="entry name" value="Cbl-indep_Met_Synth_N"/>
</dbReference>